<dbReference type="AlphaFoldDB" id="A0A1H4IPD2"/>
<keyword evidence="3" id="KW-1185">Reference proteome</keyword>
<evidence type="ECO:0000313" key="3">
    <source>
        <dbReference type="Proteomes" id="UP000199064"/>
    </source>
</evidence>
<evidence type="ECO:0000313" key="2">
    <source>
        <dbReference type="EMBL" id="SEB35725.1"/>
    </source>
</evidence>
<feature type="transmembrane region" description="Helical" evidence="1">
    <location>
        <begin position="12"/>
        <end position="31"/>
    </location>
</feature>
<accession>A0A1H4IPD2</accession>
<dbReference type="EMBL" id="FNSL01000001">
    <property type="protein sequence ID" value="SEB35725.1"/>
    <property type="molecule type" value="Genomic_DNA"/>
</dbReference>
<gene>
    <name evidence="2" type="ORF">SAMN05216452_0303</name>
</gene>
<organism evidence="2 3">
    <name type="scientific">Nitratireductor aquibiodomus</name>
    <dbReference type="NCBI Taxonomy" id="204799"/>
    <lineage>
        <taxon>Bacteria</taxon>
        <taxon>Pseudomonadati</taxon>
        <taxon>Pseudomonadota</taxon>
        <taxon>Alphaproteobacteria</taxon>
        <taxon>Hyphomicrobiales</taxon>
        <taxon>Phyllobacteriaceae</taxon>
        <taxon>Nitratireductor</taxon>
    </lineage>
</organism>
<evidence type="ECO:0000256" key="1">
    <source>
        <dbReference type="SAM" id="Phobius"/>
    </source>
</evidence>
<dbReference type="Proteomes" id="UP000199064">
    <property type="component" value="Unassembled WGS sequence"/>
</dbReference>
<proteinExistence type="predicted"/>
<protein>
    <submittedName>
        <fullName evidence="2">Uncharacterized protein</fullName>
    </submittedName>
</protein>
<reference evidence="3" key="1">
    <citation type="submission" date="2016-10" db="EMBL/GenBank/DDBJ databases">
        <authorList>
            <person name="Varghese N."/>
            <person name="Submissions S."/>
        </authorList>
    </citation>
    <scope>NUCLEOTIDE SEQUENCE [LARGE SCALE GENOMIC DNA]</scope>
    <source>
        <strain evidence="3">ES.061</strain>
    </source>
</reference>
<keyword evidence="1" id="KW-1133">Transmembrane helix</keyword>
<keyword evidence="1" id="KW-0472">Membrane</keyword>
<sequence length="43" mass="4348">MDDSVERSCWGVTAKAVIGLAGIIFLAWLLIGAETAAVVATAG</sequence>
<keyword evidence="1" id="KW-0812">Transmembrane</keyword>
<name>A0A1H4IPD2_9HYPH</name>